<feature type="region of interest" description="Disordered" evidence="1">
    <location>
        <begin position="81"/>
        <end position="103"/>
    </location>
</feature>
<protein>
    <recommendedName>
        <fullName evidence="4">Excalibur calcium-binding domain-containing protein</fullName>
    </recommendedName>
</protein>
<dbReference type="RefSeq" id="WP_109389760.1">
    <property type="nucleotide sequence ID" value="NZ_QETF01000021.1"/>
</dbReference>
<reference evidence="3" key="1">
    <citation type="submission" date="2018-05" db="EMBL/GenBank/DDBJ databases">
        <authorList>
            <person name="Du Z."/>
            <person name="Wang X."/>
        </authorList>
    </citation>
    <scope>NUCLEOTIDE SEQUENCE [LARGE SCALE GENOMIC DNA]</scope>
    <source>
        <strain evidence="3">WDS4C29</strain>
    </source>
</reference>
<organism evidence="2 3">
    <name type="scientific">Salibaculum griseiflavum</name>
    <dbReference type="NCBI Taxonomy" id="1914409"/>
    <lineage>
        <taxon>Bacteria</taxon>
        <taxon>Pseudomonadati</taxon>
        <taxon>Pseudomonadota</taxon>
        <taxon>Alphaproteobacteria</taxon>
        <taxon>Rhodobacterales</taxon>
        <taxon>Roseobacteraceae</taxon>
        <taxon>Salibaculum</taxon>
    </lineage>
</organism>
<feature type="compositionally biased region" description="Low complexity" evidence="1">
    <location>
        <begin position="81"/>
        <end position="102"/>
    </location>
</feature>
<evidence type="ECO:0000313" key="3">
    <source>
        <dbReference type="Proteomes" id="UP000245293"/>
    </source>
</evidence>
<sequence length="231" mass="24107">MSLSRNLPVAAALIALAGCTTEVPDSGAGVGFSDYTQYELDRARREAALRGEARAEAAMPSSTDAAITETDLAAVGIGTQADASAPQQPAPADGGPLAANPGISDEQDFEAVAARETIESDAERLERQAAAYTVIEPTALPQRPGATGPNIVQYAINAPNDRGQAIYSRGGLSGEARFQRNCAKYNTPDDAQRDFLSRGGPQRDRLGIDPDGDGFACGWDPTPFRQLAGGN</sequence>
<dbReference type="OrthoDB" id="7951357at2"/>
<feature type="region of interest" description="Disordered" evidence="1">
    <location>
        <begin position="189"/>
        <end position="231"/>
    </location>
</feature>
<dbReference type="Proteomes" id="UP000245293">
    <property type="component" value="Unassembled WGS sequence"/>
</dbReference>
<feature type="compositionally biased region" description="Basic and acidic residues" evidence="1">
    <location>
        <begin position="190"/>
        <end position="208"/>
    </location>
</feature>
<dbReference type="EMBL" id="QETF01000021">
    <property type="protein sequence ID" value="PWG15869.1"/>
    <property type="molecule type" value="Genomic_DNA"/>
</dbReference>
<evidence type="ECO:0000313" key="2">
    <source>
        <dbReference type="EMBL" id="PWG15869.1"/>
    </source>
</evidence>
<keyword evidence="3" id="KW-1185">Reference proteome</keyword>
<dbReference type="PROSITE" id="PS51257">
    <property type="entry name" value="PROKAR_LIPOPROTEIN"/>
    <property type="match status" value="1"/>
</dbReference>
<proteinExistence type="predicted"/>
<dbReference type="AlphaFoldDB" id="A0A2V1P031"/>
<evidence type="ECO:0000256" key="1">
    <source>
        <dbReference type="SAM" id="MobiDB-lite"/>
    </source>
</evidence>
<evidence type="ECO:0008006" key="4">
    <source>
        <dbReference type="Google" id="ProtNLM"/>
    </source>
</evidence>
<name>A0A2V1P031_9RHOB</name>
<accession>A0A2V1P031</accession>
<gene>
    <name evidence="2" type="ORF">DFK10_14545</name>
</gene>
<comment type="caution">
    <text evidence="2">The sequence shown here is derived from an EMBL/GenBank/DDBJ whole genome shotgun (WGS) entry which is preliminary data.</text>
</comment>